<evidence type="ECO:0000256" key="1">
    <source>
        <dbReference type="ARBA" id="ARBA00023157"/>
    </source>
</evidence>
<feature type="signal peptide" evidence="3">
    <location>
        <begin position="1"/>
        <end position="19"/>
    </location>
</feature>
<dbReference type="GO" id="GO:0006508">
    <property type="term" value="P:proteolysis"/>
    <property type="evidence" value="ECO:0007669"/>
    <property type="project" value="InterPro"/>
</dbReference>
<dbReference type="GeneID" id="112127825"/>
<dbReference type="KEGG" id="clec:112127825"/>
<dbReference type="EnsemblMetazoa" id="XM_024229283.1">
    <property type="protein sequence ID" value="XP_024085051.1"/>
    <property type="gene ID" value="LOC112127825"/>
</dbReference>
<dbReference type="InterPro" id="IPR051487">
    <property type="entry name" value="Ser/Thr_Proteases_Immune/Dev"/>
</dbReference>
<evidence type="ECO:0000256" key="3">
    <source>
        <dbReference type="SAM" id="SignalP"/>
    </source>
</evidence>
<dbReference type="SUPFAM" id="SSF50494">
    <property type="entry name" value="Trypsin-like serine proteases"/>
    <property type="match status" value="1"/>
</dbReference>
<evidence type="ECO:0000256" key="2">
    <source>
        <dbReference type="ARBA" id="ARBA00024195"/>
    </source>
</evidence>
<feature type="chain" id="PRO_5035181101" description="Peptidase S1 domain-containing protein" evidence="3">
    <location>
        <begin position="20"/>
        <end position="316"/>
    </location>
</feature>
<reference evidence="5" key="1">
    <citation type="submission" date="2022-01" db="UniProtKB">
        <authorList>
            <consortium name="EnsemblMetazoa"/>
        </authorList>
    </citation>
    <scope>IDENTIFICATION</scope>
</reference>
<accession>A0A8I6SPY9</accession>
<keyword evidence="6" id="KW-1185">Reference proteome</keyword>
<comment type="similarity">
    <text evidence="2">Belongs to the peptidase S1 family. CLIP subfamily.</text>
</comment>
<sequence>MLLQRVLLLLLLSRWRCLAETYCDGIGCVDKQSVENDAKPRSNIEPSFEMIGGRPAEYTSYPYIVSIQEKATEKLICNGIIISASKVMTGCHCVAFVQPIRNSYTQPITGNRRGMIVVAGARTLFKANMKTKDTQLTQYRFLSKIDVHPKCSFGQGIWKYDFSIITVRGVFNFNRYVGLAPIDTAQNSEVWAGKIGEIIAQGKKCKAVGFGRAKKHQEPALLEIDMILSDNGCRDRKCWYRTRPCKQALEKGVCGYVDDQNKPELCTGDAAAALICDNKVLALLTKGPWCNQNSFIPSLFTRLDMGLDFYNGIEKA</sequence>
<proteinExistence type="inferred from homology"/>
<dbReference type="Pfam" id="PF00089">
    <property type="entry name" value="Trypsin"/>
    <property type="match status" value="1"/>
</dbReference>
<name>A0A8I6SPY9_CIMLE</name>
<dbReference type="InterPro" id="IPR009003">
    <property type="entry name" value="Peptidase_S1_PA"/>
</dbReference>
<protein>
    <recommendedName>
        <fullName evidence="4">Peptidase S1 domain-containing protein</fullName>
    </recommendedName>
</protein>
<evidence type="ECO:0000259" key="4">
    <source>
        <dbReference type="PROSITE" id="PS50240"/>
    </source>
</evidence>
<dbReference type="Proteomes" id="UP000494040">
    <property type="component" value="Unassembled WGS sequence"/>
</dbReference>
<dbReference type="InterPro" id="IPR043504">
    <property type="entry name" value="Peptidase_S1_PA_chymotrypsin"/>
</dbReference>
<feature type="domain" description="Peptidase S1" evidence="4">
    <location>
        <begin position="50"/>
        <end position="316"/>
    </location>
</feature>
<evidence type="ECO:0000313" key="6">
    <source>
        <dbReference type="Proteomes" id="UP000494040"/>
    </source>
</evidence>
<evidence type="ECO:0000313" key="5">
    <source>
        <dbReference type="EnsemblMetazoa" id="XP_024085051.1"/>
    </source>
</evidence>
<dbReference type="AlphaFoldDB" id="A0A8I6SPY9"/>
<dbReference type="RefSeq" id="XP_024085051.1">
    <property type="nucleotide sequence ID" value="XM_024229283.1"/>
</dbReference>
<organism evidence="5 6">
    <name type="scientific">Cimex lectularius</name>
    <name type="common">Bed bug</name>
    <name type="synonym">Acanthia lectularia</name>
    <dbReference type="NCBI Taxonomy" id="79782"/>
    <lineage>
        <taxon>Eukaryota</taxon>
        <taxon>Metazoa</taxon>
        <taxon>Ecdysozoa</taxon>
        <taxon>Arthropoda</taxon>
        <taxon>Hexapoda</taxon>
        <taxon>Insecta</taxon>
        <taxon>Pterygota</taxon>
        <taxon>Neoptera</taxon>
        <taxon>Paraneoptera</taxon>
        <taxon>Hemiptera</taxon>
        <taxon>Heteroptera</taxon>
        <taxon>Panheteroptera</taxon>
        <taxon>Cimicomorpha</taxon>
        <taxon>Cimicidae</taxon>
        <taxon>Cimex</taxon>
    </lineage>
</organism>
<dbReference type="PROSITE" id="PS50240">
    <property type="entry name" value="TRYPSIN_DOM"/>
    <property type="match status" value="1"/>
</dbReference>
<keyword evidence="1" id="KW-1015">Disulfide bond</keyword>
<dbReference type="GO" id="GO:0004252">
    <property type="term" value="F:serine-type endopeptidase activity"/>
    <property type="evidence" value="ECO:0007669"/>
    <property type="project" value="InterPro"/>
</dbReference>
<dbReference type="Gene3D" id="2.40.10.10">
    <property type="entry name" value="Trypsin-like serine proteases"/>
    <property type="match status" value="1"/>
</dbReference>
<dbReference type="InterPro" id="IPR001254">
    <property type="entry name" value="Trypsin_dom"/>
</dbReference>
<keyword evidence="3" id="KW-0732">Signal</keyword>
<dbReference type="SMART" id="SM00020">
    <property type="entry name" value="Tryp_SPc"/>
    <property type="match status" value="1"/>
</dbReference>
<dbReference type="PANTHER" id="PTHR24256">
    <property type="entry name" value="TRYPTASE-RELATED"/>
    <property type="match status" value="1"/>
</dbReference>